<dbReference type="InterPro" id="IPR004107">
    <property type="entry name" value="Integrase_SAM-like_N"/>
</dbReference>
<dbReference type="EMBL" id="FQYW01000008">
    <property type="protein sequence ID" value="SHI60239.1"/>
    <property type="molecule type" value="Genomic_DNA"/>
</dbReference>
<dbReference type="GO" id="GO:0003677">
    <property type="term" value="F:DNA binding"/>
    <property type="evidence" value="ECO:0007669"/>
    <property type="project" value="UniProtKB-UniRule"/>
</dbReference>
<evidence type="ECO:0000256" key="5">
    <source>
        <dbReference type="PROSITE-ProRule" id="PRU01248"/>
    </source>
</evidence>
<dbReference type="Gene3D" id="1.10.150.130">
    <property type="match status" value="1"/>
</dbReference>
<keyword evidence="4" id="KW-0233">DNA recombination</keyword>
<reference evidence="8 9" key="1">
    <citation type="submission" date="2016-11" db="EMBL/GenBank/DDBJ databases">
        <authorList>
            <person name="Jaros S."/>
            <person name="Januszkiewicz K."/>
            <person name="Wedrychowicz H."/>
        </authorList>
    </citation>
    <scope>NUCLEOTIDE SEQUENCE [LARGE SCALE GENOMIC DNA]</scope>
    <source>
        <strain evidence="8 9">DSM 3074</strain>
    </source>
</reference>
<dbReference type="Pfam" id="PF13495">
    <property type="entry name" value="Phage_int_SAM_4"/>
    <property type="match status" value="1"/>
</dbReference>
<keyword evidence="2" id="KW-0229">DNA integration</keyword>
<proteinExistence type="inferred from homology"/>
<dbReference type="OrthoDB" id="283809at2"/>
<dbReference type="InterPro" id="IPR010998">
    <property type="entry name" value="Integrase_recombinase_N"/>
</dbReference>
<evidence type="ECO:0000313" key="8">
    <source>
        <dbReference type="EMBL" id="SHI60239.1"/>
    </source>
</evidence>
<dbReference type="SUPFAM" id="SSF56349">
    <property type="entry name" value="DNA breaking-rejoining enzymes"/>
    <property type="match status" value="1"/>
</dbReference>
<accession>A0A1M6CGU8</accession>
<dbReference type="InterPro" id="IPR002104">
    <property type="entry name" value="Integrase_catalytic"/>
</dbReference>
<dbReference type="PROSITE" id="PS51900">
    <property type="entry name" value="CB"/>
    <property type="match status" value="1"/>
</dbReference>
<keyword evidence="3 5" id="KW-0238">DNA-binding</keyword>
<dbReference type="InterPro" id="IPR013762">
    <property type="entry name" value="Integrase-like_cat_sf"/>
</dbReference>
<dbReference type="InterPro" id="IPR050090">
    <property type="entry name" value="Tyrosine_recombinase_XerCD"/>
</dbReference>
<dbReference type="PANTHER" id="PTHR30349">
    <property type="entry name" value="PHAGE INTEGRASE-RELATED"/>
    <property type="match status" value="1"/>
</dbReference>
<evidence type="ECO:0000259" key="7">
    <source>
        <dbReference type="PROSITE" id="PS51900"/>
    </source>
</evidence>
<dbReference type="Proteomes" id="UP000191240">
    <property type="component" value="Unassembled WGS sequence"/>
</dbReference>
<evidence type="ECO:0000256" key="4">
    <source>
        <dbReference type="ARBA" id="ARBA00023172"/>
    </source>
</evidence>
<sequence length="316" mass="36117">MITEAEFIQNIEQYIIPCIAKGNPSPDTLESYMKHIRIFLKWCHKNNRQPLKMTEQQIRIYYQELLDKGYKPLTIHIKISALKALYRAAIYQHLIFDNPCSSIQTQGGNPPTLRYYLDMNQLQVVCNAYNDEPDDFVRNRNTLILYLFSVEGLRPVDIFRLNMQNINWENYTIEISASDVSDVTQTQQIYPCQETINVLVDYINSIPGPIIDELIGKLAPLIISNSKNNFAGRLSRNGMRLIINNALDKAGLKVSGASANLLRNSCGTNLFKATNDIKLVQQTLRQQNIISAMKFMEDNPTLSKRATNIIAPKRSK</sequence>
<evidence type="ECO:0000313" key="9">
    <source>
        <dbReference type="Proteomes" id="UP000191240"/>
    </source>
</evidence>
<organism evidence="8 9">
    <name type="scientific">Anaerovibrio lipolyticus DSM 3074</name>
    <dbReference type="NCBI Taxonomy" id="1120997"/>
    <lineage>
        <taxon>Bacteria</taxon>
        <taxon>Bacillati</taxon>
        <taxon>Bacillota</taxon>
        <taxon>Negativicutes</taxon>
        <taxon>Selenomonadales</taxon>
        <taxon>Selenomonadaceae</taxon>
        <taxon>Anaerovibrio</taxon>
    </lineage>
</organism>
<name>A0A1M6CGU8_9FIRM</name>
<dbReference type="PROSITE" id="PS51898">
    <property type="entry name" value="TYR_RECOMBINASE"/>
    <property type="match status" value="1"/>
</dbReference>
<dbReference type="InterPro" id="IPR011010">
    <property type="entry name" value="DNA_brk_join_enz"/>
</dbReference>
<dbReference type="Pfam" id="PF00589">
    <property type="entry name" value="Phage_integrase"/>
    <property type="match status" value="1"/>
</dbReference>
<evidence type="ECO:0000256" key="1">
    <source>
        <dbReference type="ARBA" id="ARBA00008857"/>
    </source>
</evidence>
<comment type="similarity">
    <text evidence="1">Belongs to the 'phage' integrase family.</text>
</comment>
<dbReference type="RefSeq" id="WP_080325590.1">
    <property type="nucleotide sequence ID" value="NZ_FQYW01000008.1"/>
</dbReference>
<feature type="domain" description="Tyr recombinase" evidence="6">
    <location>
        <begin position="112"/>
        <end position="308"/>
    </location>
</feature>
<evidence type="ECO:0000259" key="6">
    <source>
        <dbReference type="PROSITE" id="PS51898"/>
    </source>
</evidence>
<dbReference type="Gene3D" id="1.10.443.10">
    <property type="entry name" value="Intergrase catalytic core"/>
    <property type="match status" value="1"/>
</dbReference>
<dbReference type="AlphaFoldDB" id="A0A1M6CGU8"/>
<feature type="domain" description="Core-binding (CB)" evidence="7">
    <location>
        <begin position="2"/>
        <end position="90"/>
    </location>
</feature>
<gene>
    <name evidence="8" type="ORF">SAMN02745671_01105</name>
</gene>
<protein>
    <submittedName>
        <fullName evidence="8">Site-specific recombinase XerD</fullName>
    </submittedName>
</protein>
<evidence type="ECO:0000256" key="2">
    <source>
        <dbReference type="ARBA" id="ARBA00022908"/>
    </source>
</evidence>
<dbReference type="PANTHER" id="PTHR30349:SF41">
    <property type="entry name" value="INTEGRASE_RECOMBINASE PROTEIN MJ0367-RELATED"/>
    <property type="match status" value="1"/>
</dbReference>
<dbReference type="InterPro" id="IPR044068">
    <property type="entry name" value="CB"/>
</dbReference>
<dbReference type="GO" id="GO:0006310">
    <property type="term" value="P:DNA recombination"/>
    <property type="evidence" value="ECO:0007669"/>
    <property type="project" value="UniProtKB-KW"/>
</dbReference>
<evidence type="ECO:0000256" key="3">
    <source>
        <dbReference type="ARBA" id="ARBA00023125"/>
    </source>
</evidence>
<dbReference type="GO" id="GO:0015074">
    <property type="term" value="P:DNA integration"/>
    <property type="evidence" value="ECO:0007669"/>
    <property type="project" value="UniProtKB-KW"/>
</dbReference>